<feature type="domain" description="Histidine kinase" evidence="6">
    <location>
        <begin position="1031"/>
        <end position="1230"/>
    </location>
</feature>
<evidence type="ECO:0000256" key="4">
    <source>
        <dbReference type="SAM" id="MobiDB-lite"/>
    </source>
</evidence>
<dbReference type="SUPFAM" id="SSF55874">
    <property type="entry name" value="ATPase domain of HSP90 chaperone/DNA topoisomerase II/histidine kinase"/>
    <property type="match status" value="1"/>
</dbReference>
<dbReference type="Gene3D" id="2.130.10.10">
    <property type="entry name" value="YVTN repeat-like/Quinoprotein amine dehydrogenase"/>
    <property type="match status" value="3"/>
</dbReference>
<dbReference type="EMBL" id="JANFQO010000003">
    <property type="protein sequence ID" value="MCQ4163944.1"/>
    <property type="molecule type" value="Genomic_DNA"/>
</dbReference>
<dbReference type="SMART" id="SM00065">
    <property type="entry name" value="GAF"/>
    <property type="match status" value="1"/>
</dbReference>
<dbReference type="Gene3D" id="1.20.5.1930">
    <property type="match status" value="1"/>
</dbReference>
<feature type="region of interest" description="Disordered" evidence="4">
    <location>
        <begin position="621"/>
        <end position="666"/>
    </location>
</feature>
<dbReference type="GO" id="GO:0016301">
    <property type="term" value="F:kinase activity"/>
    <property type="evidence" value="ECO:0007669"/>
    <property type="project" value="UniProtKB-KW"/>
</dbReference>
<feature type="region of interest" description="Disordered" evidence="4">
    <location>
        <begin position="941"/>
        <end position="963"/>
    </location>
</feature>
<dbReference type="InterPro" id="IPR005467">
    <property type="entry name" value="His_kinase_dom"/>
</dbReference>
<evidence type="ECO:0000313" key="8">
    <source>
        <dbReference type="Proteomes" id="UP001165498"/>
    </source>
</evidence>
<dbReference type="InterPro" id="IPR036890">
    <property type="entry name" value="HATPase_C_sf"/>
</dbReference>
<gene>
    <name evidence="7" type="ORF">NM961_04395</name>
</gene>
<name>A0ABT1QN29_9GAMM</name>
<dbReference type="Pfam" id="PF07494">
    <property type="entry name" value="Reg_prop"/>
    <property type="match status" value="1"/>
</dbReference>
<dbReference type="Proteomes" id="UP001165498">
    <property type="component" value="Unassembled WGS sequence"/>
</dbReference>
<dbReference type="InterPro" id="IPR011110">
    <property type="entry name" value="Reg_prop"/>
</dbReference>
<dbReference type="InterPro" id="IPR003018">
    <property type="entry name" value="GAF"/>
</dbReference>
<evidence type="ECO:0000256" key="1">
    <source>
        <dbReference type="ARBA" id="ARBA00022679"/>
    </source>
</evidence>
<dbReference type="RefSeq" id="WP_255911738.1">
    <property type="nucleotide sequence ID" value="NZ_JANFQO010000003.1"/>
</dbReference>
<proteinExistence type="predicted"/>
<evidence type="ECO:0000256" key="5">
    <source>
        <dbReference type="SAM" id="SignalP"/>
    </source>
</evidence>
<evidence type="ECO:0000256" key="2">
    <source>
        <dbReference type="ARBA" id="ARBA00022777"/>
    </source>
</evidence>
<dbReference type="PROSITE" id="PS50109">
    <property type="entry name" value="HIS_KIN"/>
    <property type="match status" value="1"/>
</dbReference>
<dbReference type="Pfam" id="PF02518">
    <property type="entry name" value="HATPase_c"/>
    <property type="match status" value="1"/>
</dbReference>
<dbReference type="InterPro" id="IPR003594">
    <property type="entry name" value="HATPase_dom"/>
</dbReference>
<dbReference type="PANTHER" id="PTHR24421:SF61">
    <property type="entry name" value="OXYGEN SENSOR HISTIDINE KINASE NREB"/>
    <property type="match status" value="1"/>
</dbReference>
<dbReference type="Pfam" id="PF07730">
    <property type="entry name" value="HisKA_3"/>
    <property type="match status" value="1"/>
</dbReference>
<dbReference type="InterPro" id="IPR029016">
    <property type="entry name" value="GAF-like_dom_sf"/>
</dbReference>
<comment type="caution">
    <text evidence="7">The sequence shown here is derived from an EMBL/GenBank/DDBJ whole genome shotgun (WGS) entry which is preliminary data.</text>
</comment>
<protein>
    <submittedName>
        <fullName evidence="7">Histidine kinase</fullName>
    </submittedName>
</protein>
<dbReference type="InterPro" id="IPR050482">
    <property type="entry name" value="Sensor_HK_TwoCompSys"/>
</dbReference>
<dbReference type="Gene3D" id="2.60.40.10">
    <property type="entry name" value="Immunoglobulins"/>
    <property type="match status" value="1"/>
</dbReference>
<evidence type="ECO:0000256" key="3">
    <source>
        <dbReference type="ARBA" id="ARBA00023012"/>
    </source>
</evidence>
<feature type="compositionally biased region" description="Low complexity" evidence="4">
    <location>
        <begin position="621"/>
        <end position="657"/>
    </location>
</feature>
<dbReference type="Gene3D" id="3.30.565.10">
    <property type="entry name" value="Histidine kinase-like ATPase, C-terminal domain"/>
    <property type="match status" value="1"/>
</dbReference>
<keyword evidence="8" id="KW-1185">Reference proteome</keyword>
<keyword evidence="1" id="KW-0808">Transferase</keyword>
<evidence type="ECO:0000259" key="6">
    <source>
        <dbReference type="PROSITE" id="PS50109"/>
    </source>
</evidence>
<feature type="signal peptide" evidence="5">
    <location>
        <begin position="1"/>
        <end position="25"/>
    </location>
</feature>
<feature type="chain" id="PRO_5045681052" evidence="5">
    <location>
        <begin position="26"/>
        <end position="1231"/>
    </location>
</feature>
<keyword evidence="3" id="KW-0902">Two-component regulatory system</keyword>
<keyword evidence="5" id="KW-0732">Signal</keyword>
<organism evidence="7 8">
    <name type="scientific">Tahibacter harae</name>
    <dbReference type="NCBI Taxonomy" id="2963937"/>
    <lineage>
        <taxon>Bacteria</taxon>
        <taxon>Pseudomonadati</taxon>
        <taxon>Pseudomonadota</taxon>
        <taxon>Gammaproteobacteria</taxon>
        <taxon>Lysobacterales</taxon>
        <taxon>Rhodanobacteraceae</taxon>
        <taxon>Tahibacter</taxon>
    </lineage>
</organism>
<sequence>MRPCGAGRRCAAALALAFLLPPAGAALPPGHVPVRSYGPAEGLPDVSVRALLQDRPGFIWLAAEEGLYRYDGHRFEPLGQDFAATALHEDAAGRLWIGSRSGLRRWNGQDFELIAGSEGLDIAALTSADGVLWVAASAGAFVLEPRAPLRPLPDWPGEAATALAAGPQPNEVWIARWNGQAEIRHRRGGRWESVPLPADAARRRVDALARDGAGRIWARQGSSLLHTEAAAGPARFVGAGLEPAIAARLKSGRSQLIAGRSGDLWLPLDDGLMHYAGGRWNHLDIGASLPAPWTRAVLEDREGNLWIGSRGLHRLLRHSPFRAYAAREGLDGNSAWGLRRDRAGRLWLAGTGLAQLAADGRRTVAGTEDRLLLSLTECSNNILYTAGLPGDAVLRHDPADGSVQRLELGALAAARVIRLLCDRDDQLWVATEDAGLLRARAGAPAEFARVELPGGTPNEFIGDIRQDSAGRIWVAGRQGLALWENGRWRRYTRRDGLREDHVAYLLPLRNGDLLAGYFGAYGVAQLRQTDGGLQLLRHLDRPGAPSSIYLLGEDAQSRLWLGGSRGLDRLDARGWQHFGRADGLIGEDVNNMAFLAEADGTVWIGTSAGLARLEDAAAAPAQRADAAAGPGHVDGAGADPAQPGDAAASHTPAASLPPQTPPPVQLTRLRLGGREFAPDARALRLPAAVTDAEFRYAALSYADEEYREYRSRLLGHDPEFRSSRNNELRYAGLRAGDYRFEVQARGRAGTWGAPAGVDFTILPPWWQSIWLRVLLGVAAAALVLLALRWRLSVLQARNRALEQAIDARTAELRRSNHALLAEIDVRTAAEQALSALNTEERRRKERFHLITRIAALISANLDADTLLQQSAAAVHEVLGYAGVAILLLDGSGDQLLPRARSGTGRVTALAPQRLAQEHGVIGAAVRERRLQCVTGAAAVSHGPPVSDAPGGTTPGARPDAAPHTTPAAALAVPILIGDSVLGVLHVESAQAFDDLDCAGLAIVADYLAVALENARLFRQASESAILAERRRVAHDLHDNIIQILSSISLQAQTLAHISATPTAELMQRAARVAELAQLAVREMRALLLELRPPEASSRAASPDAQLPLADSVQQLLRLMVPAAIALEFDFSRYVPQQPAQEQALLRIIQEAVSNAVRHAGASILRVVGSADASQVRVAVADNGRGMPRRRRQGLGQESMRARVAALGGQLRAGTGQPHGTVLEVELPRRDR</sequence>
<dbReference type="SMART" id="SM00387">
    <property type="entry name" value="HATPase_c"/>
    <property type="match status" value="1"/>
</dbReference>
<dbReference type="Gene3D" id="3.30.450.40">
    <property type="match status" value="1"/>
</dbReference>
<dbReference type="InterPro" id="IPR011712">
    <property type="entry name" value="Sig_transdc_His_kin_sub3_dim/P"/>
</dbReference>
<evidence type="ECO:0000313" key="7">
    <source>
        <dbReference type="EMBL" id="MCQ4163944.1"/>
    </source>
</evidence>
<dbReference type="SUPFAM" id="SSF63829">
    <property type="entry name" value="Calcium-dependent phosphotriesterase"/>
    <property type="match status" value="3"/>
</dbReference>
<dbReference type="SUPFAM" id="SSF55781">
    <property type="entry name" value="GAF domain-like"/>
    <property type="match status" value="1"/>
</dbReference>
<dbReference type="Pfam" id="PF13185">
    <property type="entry name" value="GAF_2"/>
    <property type="match status" value="1"/>
</dbReference>
<dbReference type="InterPro" id="IPR013783">
    <property type="entry name" value="Ig-like_fold"/>
</dbReference>
<keyword evidence="2 7" id="KW-0418">Kinase</keyword>
<reference evidence="7" key="1">
    <citation type="submission" date="2022-07" db="EMBL/GenBank/DDBJ databases">
        <title>Tahibacter sp., a new gammaproteobacterium isolated from the silt sample collected at pig farm.</title>
        <authorList>
            <person name="Chen H."/>
        </authorList>
    </citation>
    <scope>NUCLEOTIDE SEQUENCE</scope>
    <source>
        <strain evidence="7">P2K</strain>
    </source>
</reference>
<dbReference type="CDD" id="cd16917">
    <property type="entry name" value="HATPase_UhpB-NarQ-NarX-like"/>
    <property type="match status" value="1"/>
</dbReference>
<dbReference type="InterPro" id="IPR015943">
    <property type="entry name" value="WD40/YVTN_repeat-like_dom_sf"/>
</dbReference>
<accession>A0ABT1QN29</accession>
<dbReference type="PANTHER" id="PTHR24421">
    <property type="entry name" value="NITRATE/NITRITE SENSOR PROTEIN NARX-RELATED"/>
    <property type="match status" value="1"/>
</dbReference>